<organism evidence="14">
    <name type="scientific">uncultured marine group II/III euryarchaeote AD1000_17_B01</name>
    <dbReference type="NCBI Taxonomy" id="1457731"/>
    <lineage>
        <taxon>Archaea</taxon>
        <taxon>Methanobacteriati</taxon>
        <taxon>Methanobacteriota</taxon>
        <taxon>environmental samples</taxon>
    </lineage>
</organism>
<keyword evidence="10" id="KW-0238">DNA-binding</keyword>
<evidence type="ECO:0000256" key="1">
    <source>
        <dbReference type="ARBA" id="ARBA00022485"/>
    </source>
</evidence>
<dbReference type="Pfam" id="PF13307">
    <property type="entry name" value="Helicase_C_2"/>
    <property type="match status" value="1"/>
</dbReference>
<name>A0A075FQ68_9EURY</name>
<evidence type="ECO:0000256" key="4">
    <source>
        <dbReference type="ARBA" id="ARBA00022763"/>
    </source>
</evidence>
<dbReference type="InterPro" id="IPR002464">
    <property type="entry name" value="DNA/RNA_helicase_DEAH_CS"/>
</dbReference>
<dbReference type="PROSITE" id="PS00690">
    <property type="entry name" value="DEAH_ATP_HELICASE"/>
    <property type="match status" value="1"/>
</dbReference>
<dbReference type="GO" id="GO:0051539">
    <property type="term" value="F:4 iron, 4 sulfur cluster binding"/>
    <property type="evidence" value="ECO:0007669"/>
    <property type="project" value="UniProtKB-KW"/>
</dbReference>
<dbReference type="EC" id="3.6.4.12" evidence="14"/>
<keyword evidence="7" id="KW-0067">ATP-binding</keyword>
<evidence type="ECO:0000256" key="2">
    <source>
        <dbReference type="ARBA" id="ARBA00022723"/>
    </source>
</evidence>
<evidence type="ECO:0000256" key="11">
    <source>
        <dbReference type="ARBA" id="ARBA00023204"/>
    </source>
</evidence>
<evidence type="ECO:0000256" key="7">
    <source>
        <dbReference type="ARBA" id="ARBA00022840"/>
    </source>
</evidence>
<dbReference type="GO" id="GO:0005524">
    <property type="term" value="F:ATP binding"/>
    <property type="evidence" value="ECO:0007669"/>
    <property type="project" value="UniProtKB-KW"/>
</dbReference>
<protein>
    <submittedName>
        <fullName evidence="14">ERCC2/XPD/Rad3-related DNA repair helicase (XPD)</fullName>
        <ecNumber evidence="14">3.6.4.12</ecNumber>
    </submittedName>
</protein>
<dbReference type="InterPro" id="IPR010614">
    <property type="entry name" value="RAD3-like_helicase_DEAD"/>
</dbReference>
<reference evidence="14" key="1">
    <citation type="journal article" date="2014" name="Genome Biol. Evol.">
        <title>Pangenome evidence for extensive interdomain horizontal transfer affecting lineage core and shell genes in uncultured planktonic thaumarchaeota and euryarchaeota.</title>
        <authorList>
            <person name="Deschamps P."/>
            <person name="Zivanovic Y."/>
            <person name="Moreira D."/>
            <person name="Rodriguez-Valera F."/>
            <person name="Lopez-Garcia P."/>
        </authorList>
    </citation>
    <scope>NUCLEOTIDE SEQUENCE</scope>
</reference>
<evidence type="ECO:0000256" key="12">
    <source>
        <dbReference type="ARBA" id="ARBA00023235"/>
    </source>
</evidence>
<evidence type="ECO:0000256" key="10">
    <source>
        <dbReference type="ARBA" id="ARBA00023125"/>
    </source>
</evidence>
<keyword evidence="2" id="KW-0479">Metal-binding</keyword>
<dbReference type="PANTHER" id="PTHR11472:SF34">
    <property type="entry name" value="REGULATOR OF TELOMERE ELONGATION HELICASE 1"/>
    <property type="match status" value="1"/>
</dbReference>
<sequence length="687" mass="77490">MMANLLGRSIIRSASMRADGEVASSIFFAHESVRESQQEMIVDGISALKEKRFLLAAAPTGIGKTAAALASALEISKNTHDFLDEPKIIFMTGRQSQHKIVVDTVKQINSKIPDGFPKIKMVDIIGRESMCEQIDRSTGKCSCEEDIVEESRKKRRSDLREKMLEEPRHVGWGIEYGRQRKICAWATARSAVKHADILVCDYNHIFIEEVRESSLPVMGIELENSILIVDEAHNLPDRIRKGLERRVTNHVFRRALSDVQEYKGNLEKSARQLDTHEIHGLEDAKILEKQVEALSKDRGLKKWFSEKQEELKNSKKDDIRVETAEFLDIISRTIEGIANGNGALGDSLIKSMCNSLQRVRIEGDESLETEDEDKNDCLRLAEILRICMKYRNDPALALVFDTIGDERRITSHLLDPGVVGGPIFEKTSGSILMSGTLFPPSMYSDILGLPENRADGVEYKSGFPPENRPILIASDVTSKFSERESSYSTIRDHISSVLEKTPGNVAIFAPSYVMMDRIDSDISYSFGKRIERESRGMPKNLVERMINRLYERKSMGAGTALLGVLRGKFSEGIDYSENILDAVVCVGLPLPPPSARQEALLDYYTKRFRSRSKAWKYASLQPAVNSILQALGRPIRKAEDRAIIILLEKRLLERQNKNCMPLKSMQIMQSSSPSRTSKLVERFFEMN</sequence>
<dbReference type="InterPro" id="IPR042493">
    <property type="entry name" value="XPD_DNA_FeS"/>
</dbReference>
<dbReference type="InterPro" id="IPR014013">
    <property type="entry name" value="Helic_SF1/SF2_ATP-bd_DinG/Rad3"/>
</dbReference>
<dbReference type="SUPFAM" id="SSF52540">
    <property type="entry name" value="P-loop containing nucleoside triphosphate hydrolases"/>
    <property type="match status" value="2"/>
</dbReference>
<evidence type="ECO:0000256" key="5">
    <source>
        <dbReference type="ARBA" id="ARBA00022801"/>
    </source>
</evidence>
<dbReference type="InterPro" id="IPR045028">
    <property type="entry name" value="DinG/Rad3-like"/>
</dbReference>
<evidence type="ECO:0000259" key="13">
    <source>
        <dbReference type="PROSITE" id="PS51193"/>
    </source>
</evidence>
<evidence type="ECO:0000256" key="9">
    <source>
        <dbReference type="ARBA" id="ARBA00023014"/>
    </source>
</evidence>
<keyword evidence="1" id="KW-0004">4Fe-4S</keyword>
<dbReference type="Pfam" id="PF06733">
    <property type="entry name" value="DEAD_2"/>
    <property type="match status" value="1"/>
</dbReference>
<dbReference type="GO" id="GO:0006281">
    <property type="term" value="P:DNA repair"/>
    <property type="evidence" value="ECO:0007669"/>
    <property type="project" value="UniProtKB-KW"/>
</dbReference>
<proteinExistence type="predicted"/>
<keyword evidence="4" id="KW-0227">DNA damage</keyword>
<dbReference type="AlphaFoldDB" id="A0A075FQ68"/>
<keyword evidence="5 14" id="KW-0378">Hydrolase</keyword>
<keyword evidence="9" id="KW-0411">Iron-sulfur</keyword>
<dbReference type="SMART" id="SM00488">
    <property type="entry name" value="DEXDc2"/>
    <property type="match status" value="1"/>
</dbReference>
<accession>A0A075FQ68</accession>
<keyword evidence="12" id="KW-0413">Isomerase</keyword>
<keyword evidence="11" id="KW-0234">DNA repair</keyword>
<evidence type="ECO:0000313" key="14">
    <source>
        <dbReference type="EMBL" id="AIE91862.1"/>
    </source>
</evidence>
<dbReference type="PANTHER" id="PTHR11472">
    <property type="entry name" value="DNA REPAIR DEAD HELICASE RAD3/XP-D SUBFAMILY MEMBER"/>
    <property type="match status" value="1"/>
</dbReference>
<dbReference type="InterPro" id="IPR006554">
    <property type="entry name" value="Helicase-like_DEXD_c2"/>
</dbReference>
<keyword evidence="3" id="KW-0547">Nucleotide-binding</keyword>
<dbReference type="Gene3D" id="1.10.275.40">
    <property type="match status" value="1"/>
</dbReference>
<dbReference type="EMBL" id="KF900351">
    <property type="protein sequence ID" value="AIE91862.1"/>
    <property type="molecule type" value="Genomic_DNA"/>
</dbReference>
<keyword evidence="8" id="KW-0408">Iron</keyword>
<dbReference type="InterPro" id="IPR006555">
    <property type="entry name" value="ATP-dep_Helicase_C"/>
</dbReference>
<dbReference type="GO" id="GO:0003678">
    <property type="term" value="F:DNA helicase activity"/>
    <property type="evidence" value="ECO:0007669"/>
    <property type="project" value="UniProtKB-EC"/>
</dbReference>
<dbReference type="InterPro" id="IPR027417">
    <property type="entry name" value="P-loop_NTPase"/>
</dbReference>
<dbReference type="Gene3D" id="1.10.30.20">
    <property type="entry name" value="Bacterial XPD DNA helicase, FeS cluster domain"/>
    <property type="match status" value="1"/>
</dbReference>
<dbReference type="SMART" id="SM00491">
    <property type="entry name" value="HELICc2"/>
    <property type="match status" value="1"/>
</dbReference>
<dbReference type="GO" id="GO:0046872">
    <property type="term" value="F:metal ion binding"/>
    <property type="evidence" value="ECO:0007669"/>
    <property type="project" value="UniProtKB-KW"/>
</dbReference>
<keyword evidence="6 14" id="KW-0347">Helicase</keyword>
<evidence type="ECO:0000256" key="3">
    <source>
        <dbReference type="ARBA" id="ARBA00022741"/>
    </source>
</evidence>
<evidence type="ECO:0000256" key="6">
    <source>
        <dbReference type="ARBA" id="ARBA00022806"/>
    </source>
</evidence>
<gene>
    <name evidence="14" type="primary">XPD</name>
</gene>
<dbReference type="Gene3D" id="3.40.50.300">
    <property type="entry name" value="P-loop containing nucleotide triphosphate hydrolases"/>
    <property type="match status" value="2"/>
</dbReference>
<dbReference type="PROSITE" id="PS51193">
    <property type="entry name" value="HELICASE_ATP_BIND_2"/>
    <property type="match status" value="1"/>
</dbReference>
<feature type="domain" description="Helicase ATP-binding" evidence="13">
    <location>
        <begin position="23"/>
        <end position="294"/>
    </location>
</feature>
<dbReference type="GO" id="GO:0016818">
    <property type="term" value="F:hydrolase activity, acting on acid anhydrides, in phosphorus-containing anhydrides"/>
    <property type="evidence" value="ECO:0007669"/>
    <property type="project" value="InterPro"/>
</dbReference>
<dbReference type="GO" id="GO:0003677">
    <property type="term" value="F:DNA binding"/>
    <property type="evidence" value="ECO:0007669"/>
    <property type="project" value="UniProtKB-KW"/>
</dbReference>
<evidence type="ECO:0000256" key="8">
    <source>
        <dbReference type="ARBA" id="ARBA00023004"/>
    </source>
</evidence>